<proteinExistence type="inferred from homology"/>
<dbReference type="PANTHER" id="PTHR36174:SF1">
    <property type="entry name" value="LIPID II:GLYCINE GLYCYLTRANSFERASE"/>
    <property type="match status" value="1"/>
</dbReference>
<protein>
    <submittedName>
        <fullName evidence="8">Acetyltransferase (GNAT) domain-containing protein</fullName>
    </submittedName>
</protein>
<evidence type="ECO:0000256" key="6">
    <source>
        <dbReference type="ARBA" id="ARBA00023316"/>
    </source>
</evidence>
<keyword evidence="6" id="KW-0961">Cell wall biogenesis/degradation</keyword>
<feature type="domain" description="BioF2-like acetyltransferase" evidence="7">
    <location>
        <begin position="167"/>
        <end position="292"/>
    </location>
</feature>
<keyword evidence="5" id="KW-0012">Acyltransferase</keyword>
<dbReference type="InterPro" id="IPR016181">
    <property type="entry name" value="Acyl_CoA_acyltransferase"/>
</dbReference>
<dbReference type="InterPro" id="IPR003447">
    <property type="entry name" value="FEMABX"/>
</dbReference>
<sequence>MGKEILINKPEEWNRIVTGFHKYDVYYLSEYVKAFQIHGDGEPVLYYYEDDEIKAVNVFILRDIEADKRFKNQILQGTYFDITTPYGYGGFLIEGNVTRESMKRLEQEYTNYCINKGIISEFVRFHPLLSDYKTLGKFYHISKLGKTIVIPLASKEKIWNNLTSKNRNMVRKAVKSGVEIYWGRSKELIESFIPLYKATMDKDKAKPYYYFGKDFFNSILYDLKNQAVLFYAVYQTRIISMAVLLLTNGHMNYHLSASQKEYQHLAPTNLLLYEAACWGFDNGFKTFHLGGGLGSKEDSLYRFKSSFNRDSDYTFTIGTKIFNQEKYDQLIEIRKREMQNSDYLDTDFFPVYRGEYL</sequence>
<dbReference type="GO" id="GO:0008360">
    <property type="term" value="P:regulation of cell shape"/>
    <property type="evidence" value="ECO:0007669"/>
    <property type="project" value="UniProtKB-KW"/>
</dbReference>
<dbReference type="GO" id="GO:0016755">
    <property type="term" value="F:aminoacyltransferase activity"/>
    <property type="evidence" value="ECO:0007669"/>
    <property type="project" value="InterPro"/>
</dbReference>
<dbReference type="GO" id="GO:0071555">
    <property type="term" value="P:cell wall organization"/>
    <property type="evidence" value="ECO:0007669"/>
    <property type="project" value="UniProtKB-KW"/>
</dbReference>
<evidence type="ECO:0000256" key="3">
    <source>
        <dbReference type="ARBA" id="ARBA00022960"/>
    </source>
</evidence>
<dbReference type="Gene3D" id="3.40.630.30">
    <property type="match status" value="1"/>
</dbReference>
<evidence type="ECO:0000256" key="2">
    <source>
        <dbReference type="ARBA" id="ARBA00022679"/>
    </source>
</evidence>
<evidence type="ECO:0000256" key="5">
    <source>
        <dbReference type="ARBA" id="ARBA00023315"/>
    </source>
</evidence>
<dbReference type="SUPFAM" id="SSF55729">
    <property type="entry name" value="Acyl-CoA N-acyltransferases (Nat)"/>
    <property type="match status" value="1"/>
</dbReference>
<keyword evidence="2 8" id="KW-0808">Transferase</keyword>
<reference evidence="8 9" key="1">
    <citation type="submission" date="2016-10" db="EMBL/GenBank/DDBJ databases">
        <authorList>
            <person name="de Groot N.N."/>
        </authorList>
    </citation>
    <scope>NUCLEOTIDE SEQUENCE [LARGE SCALE GENOMIC DNA]</scope>
    <source>
        <strain evidence="8 9">DSM 1283</strain>
    </source>
</reference>
<dbReference type="PANTHER" id="PTHR36174">
    <property type="entry name" value="LIPID II:GLYCINE GLYCYLTRANSFERASE"/>
    <property type="match status" value="1"/>
</dbReference>
<accession>A0A1I5G324</accession>
<dbReference type="EMBL" id="FOWD01000017">
    <property type="protein sequence ID" value="SFO30415.1"/>
    <property type="molecule type" value="Genomic_DNA"/>
</dbReference>
<organism evidence="8 9">
    <name type="scientific">Anaerocolumna aminovalerica</name>
    <dbReference type="NCBI Taxonomy" id="1527"/>
    <lineage>
        <taxon>Bacteria</taxon>
        <taxon>Bacillati</taxon>
        <taxon>Bacillota</taxon>
        <taxon>Clostridia</taxon>
        <taxon>Lachnospirales</taxon>
        <taxon>Lachnospiraceae</taxon>
        <taxon>Anaerocolumna</taxon>
    </lineage>
</organism>
<evidence type="ECO:0000313" key="9">
    <source>
        <dbReference type="Proteomes" id="UP000198806"/>
    </source>
</evidence>
<name>A0A1I5G324_9FIRM</name>
<evidence type="ECO:0000256" key="4">
    <source>
        <dbReference type="ARBA" id="ARBA00022984"/>
    </source>
</evidence>
<dbReference type="RefSeq" id="WP_091686898.1">
    <property type="nucleotide sequence ID" value="NZ_BAABFM010000001.1"/>
</dbReference>
<comment type="similarity">
    <text evidence="1">Belongs to the FemABX family.</text>
</comment>
<gene>
    <name evidence="8" type="ORF">SAMN04489757_11732</name>
</gene>
<dbReference type="STRING" id="1527.SAMN04489757_11732"/>
<keyword evidence="9" id="KW-1185">Reference proteome</keyword>
<dbReference type="AlphaFoldDB" id="A0A1I5G324"/>
<dbReference type="GO" id="GO:0009252">
    <property type="term" value="P:peptidoglycan biosynthetic process"/>
    <property type="evidence" value="ECO:0007669"/>
    <property type="project" value="UniProtKB-KW"/>
</dbReference>
<evidence type="ECO:0000313" key="8">
    <source>
        <dbReference type="EMBL" id="SFO30415.1"/>
    </source>
</evidence>
<dbReference type="InterPro" id="IPR050644">
    <property type="entry name" value="PG_Glycine_Bridge_Synth"/>
</dbReference>
<dbReference type="OrthoDB" id="9785911at2"/>
<dbReference type="InterPro" id="IPR038740">
    <property type="entry name" value="BioF2-like_GNAT_dom"/>
</dbReference>
<dbReference type="PROSITE" id="PS51191">
    <property type="entry name" value="FEMABX"/>
    <property type="match status" value="1"/>
</dbReference>
<evidence type="ECO:0000259" key="7">
    <source>
        <dbReference type="Pfam" id="PF13480"/>
    </source>
</evidence>
<evidence type="ECO:0000256" key="1">
    <source>
        <dbReference type="ARBA" id="ARBA00009943"/>
    </source>
</evidence>
<keyword evidence="3" id="KW-0133">Cell shape</keyword>
<dbReference type="Proteomes" id="UP000198806">
    <property type="component" value="Unassembled WGS sequence"/>
</dbReference>
<keyword evidence="4" id="KW-0573">Peptidoglycan synthesis</keyword>
<dbReference type="Pfam" id="PF13480">
    <property type="entry name" value="Acetyltransf_6"/>
    <property type="match status" value="1"/>
</dbReference>